<dbReference type="Proteomes" id="UP000199611">
    <property type="component" value="Unassembled WGS sequence"/>
</dbReference>
<evidence type="ECO:0000313" key="2">
    <source>
        <dbReference type="Proteomes" id="UP000199611"/>
    </source>
</evidence>
<dbReference type="RefSeq" id="WP_093394652.1">
    <property type="nucleotide sequence ID" value="NZ_FOUU01000004.1"/>
</dbReference>
<dbReference type="InterPro" id="IPR007485">
    <property type="entry name" value="LPS_assembly_LptE"/>
</dbReference>
<dbReference type="Pfam" id="PF04390">
    <property type="entry name" value="LptE"/>
    <property type="match status" value="1"/>
</dbReference>
<dbReference type="EMBL" id="FOUU01000004">
    <property type="protein sequence ID" value="SFM79161.1"/>
    <property type="molecule type" value="Genomic_DNA"/>
</dbReference>
<protein>
    <submittedName>
        <fullName evidence="1">Lipopolysaccharide-assembly</fullName>
    </submittedName>
</protein>
<dbReference type="OrthoDB" id="5511003at2"/>
<dbReference type="STRING" id="39841.SAMN05660836_01469"/>
<dbReference type="Gene3D" id="3.40.50.10610">
    <property type="entry name" value="ABC-type transport auxiliary lipoprotein component"/>
    <property type="match status" value="1"/>
</dbReference>
<name>A0A1I4TR79_9BACT</name>
<dbReference type="GO" id="GO:0043165">
    <property type="term" value="P:Gram-negative-bacterium-type cell outer membrane assembly"/>
    <property type="evidence" value="ECO:0007669"/>
    <property type="project" value="InterPro"/>
</dbReference>
<gene>
    <name evidence="1" type="ORF">SAMN05660836_01469</name>
</gene>
<reference evidence="1 2" key="1">
    <citation type="submission" date="2016-10" db="EMBL/GenBank/DDBJ databases">
        <authorList>
            <person name="de Groot N.N."/>
        </authorList>
    </citation>
    <scope>NUCLEOTIDE SEQUENCE [LARGE SCALE GENOMIC DNA]</scope>
    <source>
        <strain evidence="1 2">DSM 9990</strain>
    </source>
</reference>
<dbReference type="PROSITE" id="PS51257">
    <property type="entry name" value="PROKAR_LIPOPROTEIN"/>
    <property type="match status" value="1"/>
</dbReference>
<proteinExistence type="predicted"/>
<sequence length="179" mass="20762">MKIGPSMWKSAVILFMICCLFQACGYRFVRYGGGDKDFGNLPESIAIPMFSNATTEPNLEYLITRALRDEFIKKGVVSVVPEDRADVVMVGRVTKIYTTDVAHDAVEHTTETRIYVTVDVRCKDARTGDILWQDNQFTYYEEFVRKEDAFGDYNRRRAALEYLAEQMAQRIHDRFINRF</sequence>
<accession>A0A1I4TR79</accession>
<keyword evidence="2" id="KW-1185">Reference proteome</keyword>
<organism evidence="1 2">
    <name type="scientific">Thermodesulforhabdus norvegica</name>
    <dbReference type="NCBI Taxonomy" id="39841"/>
    <lineage>
        <taxon>Bacteria</taxon>
        <taxon>Pseudomonadati</taxon>
        <taxon>Thermodesulfobacteriota</taxon>
        <taxon>Syntrophobacteria</taxon>
        <taxon>Syntrophobacterales</taxon>
        <taxon>Thermodesulforhabdaceae</taxon>
        <taxon>Thermodesulforhabdus</taxon>
    </lineage>
</organism>
<dbReference type="GO" id="GO:0019867">
    <property type="term" value="C:outer membrane"/>
    <property type="evidence" value="ECO:0007669"/>
    <property type="project" value="InterPro"/>
</dbReference>
<dbReference type="AlphaFoldDB" id="A0A1I4TR79"/>
<evidence type="ECO:0000313" key="1">
    <source>
        <dbReference type="EMBL" id="SFM79161.1"/>
    </source>
</evidence>